<keyword evidence="2" id="KW-1185">Reference proteome</keyword>
<organism evidence="1 2">
    <name type="scientific">Oedothorax gibbosus</name>
    <dbReference type="NCBI Taxonomy" id="931172"/>
    <lineage>
        <taxon>Eukaryota</taxon>
        <taxon>Metazoa</taxon>
        <taxon>Ecdysozoa</taxon>
        <taxon>Arthropoda</taxon>
        <taxon>Chelicerata</taxon>
        <taxon>Arachnida</taxon>
        <taxon>Araneae</taxon>
        <taxon>Araneomorphae</taxon>
        <taxon>Entelegynae</taxon>
        <taxon>Araneoidea</taxon>
        <taxon>Linyphiidae</taxon>
        <taxon>Erigoninae</taxon>
        <taxon>Oedothorax</taxon>
    </lineage>
</organism>
<dbReference type="AlphaFoldDB" id="A0AAV6UZE1"/>
<dbReference type="EMBL" id="JAFNEN010000227">
    <property type="protein sequence ID" value="KAG8188921.1"/>
    <property type="molecule type" value="Genomic_DNA"/>
</dbReference>
<name>A0AAV6UZE1_9ARAC</name>
<sequence length="216" mass="24044">MFSQSRVPRLVLWESAALTRGQSFYPALEAPPPRLDVMANGGAAVGSLTRDVTRTEGHCQRGGKGSGSCLQTYICVPPNGNRWVLLLLCIGSWGLPCNEDFSPRPFNLAAISFRKTILNGFILTVISLFADEPIFKLLQNGMSSNAATKVSKEQIANKIGTSYRCSPIPRSDRTSRCGLFQRASQRKSMDPHRKDSENELFNPREELLIRFFTFLK</sequence>
<dbReference type="Proteomes" id="UP000827092">
    <property type="component" value="Unassembled WGS sequence"/>
</dbReference>
<protein>
    <submittedName>
        <fullName evidence="1">Uncharacterized protein</fullName>
    </submittedName>
</protein>
<gene>
    <name evidence="1" type="ORF">JTE90_014973</name>
</gene>
<proteinExistence type="predicted"/>
<comment type="caution">
    <text evidence="1">The sequence shown here is derived from an EMBL/GenBank/DDBJ whole genome shotgun (WGS) entry which is preliminary data.</text>
</comment>
<evidence type="ECO:0000313" key="1">
    <source>
        <dbReference type="EMBL" id="KAG8188921.1"/>
    </source>
</evidence>
<evidence type="ECO:0000313" key="2">
    <source>
        <dbReference type="Proteomes" id="UP000827092"/>
    </source>
</evidence>
<accession>A0AAV6UZE1</accession>
<reference evidence="1 2" key="1">
    <citation type="journal article" date="2022" name="Nat. Ecol. Evol.">
        <title>A masculinizing supergene underlies an exaggerated male reproductive morph in a spider.</title>
        <authorList>
            <person name="Hendrickx F."/>
            <person name="De Corte Z."/>
            <person name="Sonet G."/>
            <person name="Van Belleghem S.M."/>
            <person name="Kostlbacher S."/>
            <person name="Vangestel C."/>
        </authorList>
    </citation>
    <scope>NUCLEOTIDE SEQUENCE [LARGE SCALE GENOMIC DNA]</scope>
    <source>
        <strain evidence="1">W744_W776</strain>
    </source>
</reference>